<dbReference type="GO" id="GO:0042760">
    <property type="term" value="P:very long-chain fatty acid catabolic process"/>
    <property type="evidence" value="ECO:0007669"/>
    <property type="project" value="TreeGrafter"/>
</dbReference>
<dbReference type="PROSITE" id="PS50893">
    <property type="entry name" value="ABC_TRANSPORTER_2"/>
    <property type="match status" value="1"/>
</dbReference>
<evidence type="ECO:0000256" key="12">
    <source>
        <dbReference type="ARBA" id="ARBA00023136"/>
    </source>
</evidence>
<dbReference type="InterPro" id="IPR003593">
    <property type="entry name" value="AAA+_ATPase"/>
</dbReference>
<dbReference type="Gene3D" id="3.40.630.60">
    <property type="match status" value="1"/>
</dbReference>
<organism evidence="17 18">
    <name type="scientific">Malassezia cuniculi</name>
    <dbReference type="NCBI Taxonomy" id="948313"/>
    <lineage>
        <taxon>Eukaryota</taxon>
        <taxon>Fungi</taxon>
        <taxon>Dikarya</taxon>
        <taxon>Basidiomycota</taxon>
        <taxon>Ustilaginomycotina</taxon>
        <taxon>Malasseziomycetes</taxon>
        <taxon>Malasseziales</taxon>
        <taxon>Malasseziaceae</taxon>
        <taxon>Malassezia</taxon>
    </lineage>
</organism>
<keyword evidence="9" id="KW-0688">Ribosomal frameshifting</keyword>
<evidence type="ECO:0000313" key="17">
    <source>
        <dbReference type="EMBL" id="WFD36483.1"/>
    </source>
</evidence>
<dbReference type="Proteomes" id="UP001219933">
    <property type="component" value="Chromosome 5"/>
</dbReference>
<keyword evidence="10 17" id="KW-0067">ATP-binding</keyword>
<keyword evidence="12 14" id="KW-0472">Membrane</keyword>
<feature type="transmembrane region" description="Helical" evidence="14">
    <location>
        <begin position="341"/>
        <end position="358"/>
    </location>
</feature>
<evidence type="ECO:0000259" key="15">
    <source>
        <dbReference type="PROSITE" id="PS50893"/>
    </source>
</evidence>
<feature type="transmembrane region" description="Helical" evidence="14">
    <location>
        <begin position="379"/>
        <end position="403"/>
    </location>
</feature>
<dbReference type="EMBL" id="CP119881">
    <property type="protein sequence ID" value="WFD36483.1"/>
    <property type="molecule type" value="Genomic_DNA"/>
</dbReference>
<dbReference type="SUPFAM" id="SSF55729">
    <property type="entry name" value="Acyl-CoA N-acyltransferases (Nat)"/>
    <property type="match status" value="1"/>
</dbReference>
<dbReference type="GO" id="GO:0075523">
    <property type="term" value="P:viral translational frameshifting"/>
    <property type="evidence" value="ECO:0007669"/>
    <property type="project" value="UniProtKB-KW"/>
</dbReference>
<evidence type="ECO:0000256" key="6">
    <source>
        <dbReference type="ARBA" id="ARBA00022448"/>
    </source>
</evidence>
<keyword evidence="11 14" id="KW-1133">Transmembrane helix</keyword>
<dbReference type="InterPro" id="IPR003439">
    <property type="entry name" value="ABC_transporter-like_ATP-bd"/>
</dbReference>
<feature type="domain" description="ABC transmembrane type-1" evidence="16">
    <location>
        <begin position="340"/>
        <end position="552"/>
    </location>
</feature>
<dbReference type="InterPro" id="IPR017871">
    <property type="entry name" value="ABC_transporter-like_CS"/>
</dbReference>
<dbReference type="GO" id="GO:0008073">
    <property type="term" value="F:ornithine decarboxylase inhibitor activity"/>
    <property type="evidence" value="ECO:0007669"/>
    <property type="project" value="InterPro"/>
</dbReference>
<dbReference type="PROSITE" id="PS00211">
    <property type="entry name" value="ABC_TRANSPORTER_1"/>
    <property type="match status" value="1"/>
</dbReference>
<dbReference type="SMART" id="SM00382">
    <property type="entry name" value="AAA"/>
    <property type="match status" value="1"/>
</dbReference>
<dbReference type="PROSITE" id="PS50929">
    <property type="entry name" value="ABC_TM1F"/>
    <property type="match status" value="1"/>
</dbReference>
<evidence type="ECO:0000256" key="1">
    <source>
        <dbReference type="ARBA" id="ARBA00002307"/>
    </source>
</evidence>
<feature type="region of interest" description="Disordered" evidence="13">
    <location>
        <begin position="946"/>
        <end position="1008"/>
    </location>
</feature>
<evidence type="ECO:0000259" key="16">
    <source>
        <dbReference type="PROSITE" id="PS50929"/>
    </source>
</evidence>
<dbReference type="InterPro" id="IPR027417">
    <property type="entry name" value="P-loop_NTPase"/>
</dbReference>
<protein>
    <submittedName>
        <fullName evidence="17">ATP-binding cassette long-chain fatty acid transporter pxa2</fullName>
    </submittedName>
</protein>
<evidence type="ECO:0000256" key="7">
    <source>
        <dbReference type="ARBA" id="ARBA00022692"/>
    </source>
</evidence>
<dbReference type="AlphaFoldDB" id="A0AAF0ET09"/>
<dbReference type="InterPro" id="IPR036640">
    <property type="entry name" value="ABC1_TM_sf"/>
</dbReference>
<dbReference type="Gene3D" id="1.20.1560.10">
    <property type="entry name" value="ABC transporter type 1, transmembrane domain"/>
    <property type="match status" value="1"/>
</dbReference>
<dbReference type="Pfam" id="PF06472">
    <property type="entry name" value="ABC_membrane_2"/>
    <property type="match status" value="1"/>
</dbReference>
<evidence type="ECO:0000313" key="18">
    <source>
        <dbReference type="Proteomes" id="UP001219933"/>
    </source>
</evidence>
<dbReference type="GO" id="GO:0006635">
    <property type="term" value="P:fatty acid beta-oxidation"/>
    <property type="evidence" value="ECO:0007669"/>
    <property type="project" value="TreeGrafter"/>
</dbReference>
<comment type="function">
    <text evidence="1">Ornithine decarboxylase (ODC) antizyme protein that negatively regulates ODC activity and intracellular polyamine biosynthesis in response to increased intracellular polyamine levels. Binds to ODC monomers, inhibiting the assembly of the functional ODC homodimer, and targets the monomers for ubiquitin-independent proteolytic destruction by the 26S proteasome.</text>
</comment>
<reference evidence="17" key="1">
    <citation type="submission" date="2023-03" db="EMBL/GenBank/DDBJ databases">
        <title>Mating type loci evolution in Malassezia.</title>
        <authorList>
            <person name="Coelho M.A."/>
        </authorList>
    </citation>
    <scope>NUCLEOTIDE SEQUENCE</scope>
    <source>
        <strain evidence="17">CBS 11721</strain>
    </source>
</reference>
<dbReference type="GO" id="GO:0016887">
    <property type="term" value="F:ATP hydrolysis activity"/>
    <property type="evidence" value="ECO:0007669"/>
    <property type="project" value="InterPro"/>
</dbReference>
<dbReference type="GO" id="GO:0005324">
    <property type="term" value="F:long-chain fatty acid transmembrane transporter activity"/>
    <property type="evidence" value="ECO:0007669"/>
    <property type="project" value="TreeGrafter"/>
</dbReference>
<evidence type="ECO:0000256" key="2">
    <source>
        <dbReference type="ARBA" id="ARBA00004585"/>
    </source>
</evidence>
<dbReference type="GO" id="GO:0005778">
    <property type="term" value="C:peroxisomal membrane"/>
    <property type="evidence" value="ECO:0007669"/>
    <property type="project" value="UniProtKB-SubCell"/>
</dbReference>
<keyword evidence="18" id="KW-1185">Reference proteome</keyword>
<evidence type="ECO:0000256" key="14">
    <source>
        <dbReference type="SAM" id="Phobius"/>
    </source>
</evidence>
<evidence type="ECO:0000256" key="9">
    <source>
        <dbReference type="ARBA" id="ARBA00022758"/>
    </source>
</evidence>
<dbReference type="InterPro" id="IPR050835">
    <property type="entry name" value="ABC_transporter_sub-D"/>
</dbReference>
<dbReference type="GO" id="GO:0140359">
    <property type="term" value="F:ABC-type transporter activity"/>
    <property type="evidence" value="ECO:0007669"/>
    <property type="project" value="InterPro"/>
</dbReference>
<comment type="subcellular location">
    <subcellularLocation>
        <location evidence="2">Peroxisome membrane</location>
        <topology evidence="2">Multi-pass membrane protein</topology>
    </subcellularLocation>
</comment>
<proteinExistence type="inferred from homology"/>
<evidence type="ECO:0000256" key="5">
    <source>
        <dbReference type="ARBA" id="ARBA00011486"/>
    </source>
</evidence>
<gene>
    <name evidence="17" type="primary">PXA2</name>
    <name evidence="17" type="ORF">MCUN1_003362</name>
</gene>
<dbReference type="CDD" id="cd03223">
    <property type="entry name" value="ABCD_peroxisomal_ALDP"/>
    <property type="match status" value="1"/>
</dbReference>
<accession>A0AAF0ET09</accession>
<keyword evidence="8" id="KW-0547">Nucleotide-binding</keyword>
<dbReference type="GO" id="GO:0005524">
    <property type="term" value="F:ATP binding"/>
    <property type="evidence" value="ECO:0007669"/>
    <property type="project" value="UniProtKB-KW"/>
</dbReference>
<keyword evidence="7 14" id="KW-0812">Transmembrane</keyword>
<dbReference type="PANTHER" id="PTHR11384">
    <property type="entry name" value="ATP-BINDING CASSETTE, SUB-FAMILY D MEMBER"/>
    <property type="match status" value="1"/>
</dbReference>
<evidence type="ECO:0000256" key="11">
    <source>
        <dbReference type="ARBA" id="ARBA00022989"/>
    </source>
</evidence>
<dbReference type="SUPFAM" id="SSF90123">
    <property type="entry name" value="ABC transporter transmembrane region"/>
    <property type="match status" value="1"/>
</dbReference>
<feature type="compositionally biased region" description="Basic and acidic residues" evidence="13">
    <location>
        <begin position="11"/>
        <end position="25"/>
    </location>
</feature>
<dbReference type="Gene3D" id="3.40.50.300">
    <property type="entry name" value="P-loop containing nucleotide triphosphate hydrolases"/>
    <property type="match status" value="1"/>
</dbReference>
<keyword evidence="6" id="KW-0813">Transport</keyword>
<dbReference type="Pfam" id="PF00005">
    <property type="entry name" value="ABC_tran"/>
    <property type="match status" value="1"/>
</dbReference>
<dbReference type="FunFam" id="3.40.50.300:FF:000636">
    <property type="entry name" value="ATP-binding cassette sub-family D member 3"/>
    <property type="match status" value="1"/>
</dbReference>
<comment type="subunit">
    <text evidence="5">Interacts with ODC and thereby sterically blocks ODC homodimerization.</text>
</comment>
<comment type="similarity">
    <text evidence="3">Belongs to the ABC transporter superfamily. ABCD family. Peroxisomal fatty acyl CoA transporter (TC 3.A.1.203) subfamily.</text>
</comment>
<evidence type="ECO:0000256" key="8">
    <source>
        <dbReference type="ARBA" id="ARBA00022741"/>
    </source>
</evidence>
<evidence type="ECO:0000256" key="13">
    <source>
        <dbReference type="SAM" id="MobiDB-lite"/>
    </source>
</evidence>
<dbReference type="InterPro" id="IPR016181">
    <property type="entry name" value="Acyl_CoA_acyltransferase"/>
</dbReference>
<dbReference type="Pfam" id="PF02100">
    <property type="entry name" value="ODC_AZ"/>
    <property type="match status" value="1"/>
</dbReference>
<comment type="similarity">
    <text evidence="4">Belongs to the ODC antizyme family.</text>
</comment>
<dbReference type="GO" id="GO:0007031">
    <property type="term" value="P:peroxisome organization"/>
    <property type="evidence" value="ECO:0007669"/>
    <property type="project" value="TreeGrafter"/>
</dbReference>
<dbReference type="InterPro" id="IPR011527">
    <property type="entry name" value="ABC1_TM_dom"/>
</dbReference>
<sequence length="1008" mass="112081">MPGTAPGRRASVRETAPRERADNRAQYRRRLGLPPSPPPSPPPEEDDDAVVLSRHELLRPDTRALYAAFERFEAPATPDISPANGAHHHPDQSAATFVRRIFTRLDDAVPYAAEDAGVELACPGWSGAVVERTHTTHSPRDPARRTLYVHMPANMDRSRLRDNVLAVLDLASERAAAGRVVFCLERSTRDLVSLLHGLLYVGGHVVSAGGAPDPWLGAAPREALPTQVAVAPTLAMVVQSRLQPLLDSAKQNALNNIIQFAIFYARNYEKIQSVERVVYFAGLAVGIVTMIRPRKSRKSKAKPADGKPAKKDRVEVNGVFFNRLRTLLHIIIPGWRSREMFLLIAFSAILVARTFLSLKVADLEGSIVSALVRGNKRSFFMNIGLWMGIAVPAVFTNSMISFLSNSMSLAFRERLTKYIQRQYLSNLMFYKLSNLDDRIRNADQLIVEDVNKFSRALSTLYGNIALPVLDVFLYNYKLSKTVGVEMLVLSSLVIRLTTFLLRLVTPPFGQYTATEQQLEGEYRSSHTRLIENAEEVAFFRGQLLERRLIDRAYFSLIKHINNVFHVRITHGMFEEGVIKWLWGAMGLVICSAPVFLRVPALSAMTGASTRKLDTGARTEMFVTNRRLLLSSSDAIGRIMYSYKDLSELAGYTTRVMELIEVMEDINRGDLHMGSIAGSEKSNVFQKRGDITEGTSDITFDKVPIVSPTGDVLLPGLSFNIKPGQHLLVIGPNGCGKSSMFRTLGGLWPVYGGRVSKPYSTDFTYIPQRPYLSLGTLRDQVIYPDTVAEMHAKGVSDDDLLKILDLLQIGSIVAREGGWDVEREWRDALSGGDKQRIAMARLFYHKPKYAILDECTSAVTLEVEKIMYDHATELGITMMTVSHRPSLWKYHSHVLQYDGQGSYVFTELDAEKRLKLQDEKQHLEQLLLQLPKWKQRLADLKAAVSENRVSAKDSASNPVQTRAAAEAEAEAKAETAREEAAASAQEDANEGAAPVPAAPVDIEKLRAGA</sequence>
<dbReference type="GO" id="GO:0015910">
    <property type="term" value="P:long-chain fatty acid import into peroxisome"/>
    <property type="evidence" value="ECO:0007669"/>
    <property type="project" value="TreeGrafter"/>
</dbReference>
<dbReference type="PANTHER" id="PTHR11384:SF69">
    <property type="entry name" value="PEROXISOMAL LONG-CHAIN FATTY ACID IMPORT PROTEIN 1"/>
    <property type="match status" value="1"/>
</dbReference>
<evidence type="ECO:0000256" key="3">
    <source>
        <dbReference type="ARBA" id="ARBA00008575"/>
    </source>
</evidence>
<feature type="region of interest" description="Disordered" evidence="13">
    <location>
        <begin position="1"/>
        <end position="48"/>
    </location>
</feature>
<feature type="domain" description="ABC transporter" evidence="15">
    <location>
        <begin position="697"/>
        <end position="923"/>
    </location>
</feature>
<dbReference type="SUPFAM" id="SSF52540">
    <property type="entry name" value="P-loop containing nucleoside triphosphate hydrolases"/>
    <property type="match status" value="1"/>
</dbReference>
<feature type="compositionally biased region" description="Low complexity" evidence="13">
    <location>
        <begin position="980"/>
        <end position="992"/>
    </location>
</feature>
<evidence type="ECO:0000256" key="4">
    <source>
        <dbReference type="ARBA" id="ARBA00008796"/>
    </source>
</evidence>
<dbReference type="InterPro" id="IPR038581">
    <property type="entry name" value="ODC_AZ_sf"/>
</dbReference>
<feature type="compositionally biased region" description="Basic and acidic residues" evidence="13">
    <location>
        <begin position="968"/>
        <end position="979"/>
    </location>
</feature>
<name>A0AAF0ET09_9BASI</name>
<evidence type="ECO:0000256" key="10">
    <source>
        <dbReference type="ARBA" id="ARBA00022840"/>
    </source>
</evidence>
<dbReference type="InterPro" id="IPR002993">
    <property type="entry name" value="ODC_AZ"/>
</dbReference>